<comment type="caution">
    <text evidence="1">The sequence shown here is derived from an EMBL/GenBank/DDBJ whole genome shotgun (WGS) entry which is preliminary data.</text>
</comment>
<name>A0AAV1USU5_9STRA</name>
<protein>
    <submittedName>
        <fullName evidence="1">Uncharacterized protein</fullName>
    </submittedName>
</protein>
<dbReference type="AlphaFoldDB" id="A0AAV1USU5"/>
<organism evidence="1 2">
    <name type="scientific">Peronospora matthiolae</name>
    <dbReference type="NCBI Taxonomy" id="2874970"/>
    <lineage>
        <taxon>Eukaryota</taxon>
        <taxon>Sar</taxon>
        <taxon>Stramenopiles</taxon>
        <taxon>Oomycota</taxon>
        <taxon>Peronosporomycetes</taxon>
        <taxon>Peronosporales</taxon>
        <taxon>Peronosporaceae</taxon>
        <taxon>Peronospora</taxon>
    </lineage>
</organism>
<proteinExistence type="predicted"/>
<sequence>MDTFLKHRAEFTFAQLENERSLTSLRDELRVARGIPDLSRDEIAALQTLVDAHRLEHKTLCEMLERKGVLHWKKQRTDGTA</sequence>
<dbReference type="Proteomes" id="UP001162060">
    <property type="component" value="Unassembled WGS sequence"/>
</dbReference>
<reference evidence="1" key="1">
    <citation type="submission" date="2024-01" db="EMBL/GenBank/DDBJ databases">
        <authorList>
            <person name="Webb A."/>
        </authorList>
    </citation>
    <scope>NUCLEOTIDE SEQUENCE</scope>
    <source>
        <strain evidence="1">Pm1</strain>
    </source>
</reference>
<accession>A0AAV1USU5</accession>
<evidence type="ECO:0000313" key="2">
    <source>
        <dbReference type="Proteomes" id="UP001162060"/>
    </source>
</evidence>
<dbReference type="EMBL" id="CAKLBY020000224">
    <property type="protein sequence ID" value="CAK7936667.1"/>
    <property type="molecule type" value="Genomic_DNA"/>
</dbReference>
<gene>
    <name evidence="1" type="ORF">PM001_LOCUS21817</name>
</gene>
<evidence type="ECO:0000313" key="1">
    <source>
        <dbReference type="EMBL" id="CAK7936667.1"/>
    </source>
</evidence>